<sequence>MLTSEVAVMTCGGMEISTYSCSTTRSNRTQKNKIRERKPKTLGISLYPVERLSASFCNFSTGVAHLRWNASAIALVFSHCSNSREIHFGPCDGQIWKISRVFFRSVVIRWRFDHHKKDGDNNRRLISMLLLCSPNSIEETTQVADPISNLDNNRTLKSNRINPSVSLLCRFVLFSSRIDQGGEV</sequence>
<accession>A0AAV2E0F5</accession>
<dbReference type="Proteomes" id="UP001497516">
    <property type="component" value="Chromosome 3"/>
</dbReference>
<organism evidence="1 2">
    <name type="scientific">Linum trigynum</name>
    <dbReference type="NCBI Taxonomy" id="586398"/>
    <lineage>
        <taxon>Eukaryota</taxon>
        <taxon>Viridiplantae</taxon>
        <taxon>Streptophyta</taxon>
        <taxon>Embryophyta</taxon>
        <taxon>Tracheophyta</taxon>
        <taxon>Spermatophyta</taxon>
        <taxon>Magnoliopsida</taxon>
        <taxon>eudicotyledons</taxon>
        <taxon>Gunneridae</taxon>
        <taxon>Pentapetalae</taxon>
        <taxon>rosids</taxon>
        <taxon>fabids</taxon>
        <taxon>Malpighiales</taxon>
        <taxon>Linaceae</taxon>
        <taxon>Linum</taxon>
    </lineage>
</organism>
<proteinExistence type="predicted"/>
<protein>
    <submittedName>
        <fullName evidence="1">Uncharacterized protein</fullName>
    </submittedName>
</protein>
<dbReference type="AlphaFoldDB" id="A0AAV2E0F5"/>
<keyword evidence="2" id="KW-1185">Reference proteome</keyword>
<evidence type="ECO:0000313" key="1">
    <source>
        <dbReference type="EMBL" id="CAL1379386.1"/>
    </source>
</evidence>
<evidence type="ECO:0000313" key="2">
    <source>
        <dbReference type="Proteomes" id="UP001497516"/>
    </source>
</evidence>
<reference evidence="1 2" key="1">
    <citation type="submission" date="2024-04" db="EMBL/GenBank/DDBJ databases">
        <authorList>
            <person name="Fracassetti M."/>
        </authorList>
    </citation>
    <scope>NUCLEOTIDE SEQUENCE [LARGE SCALE GENOMIC DNA]</scope>
</reference>
<gene>
    <name evidence="1" type="ORF">LTRI10_LOCUS20910</name>
</gene>
<name>A0AAV2E0F5_9ROSI</name>
<dbReference type="EMBL" id="OZ034816">
    <property type="protein sequence ID" value="CAL1379386.1"/>
    <property type="molecule type" value="Genomic_DNA"/>
</dbReference>